<dbReference type="Gene3D" id="2.30.40.10">
    <property type="entry name" value="Urease, subunit C, domain 1"/>
    <property type="match status" value="1"/>
</dbReference>
<organism evidence="6 7">
    <name type="scientific">Luteolibacter rhizosphaerae</name>
    <dbReference type="NCBI Taxonomy" id="2989719"/>
    <lineage>
        <taxon>Bacteria</taxon>
        <taxon>Pseudomonadati</taxon>
        <taxon>Verrucomicrobiota</taxon>
        <taxon>Verrucomicrobiia</taxon>
        <taxon>Verrucomicrobiales</taxon>
        <taxon>Verrucomicrobiaceae</taxon>
        <taxon>Luteolibacter</taxon>
    </lineage>
</organism>
<dbReference type="Proteomes" id="UP001165653">
    <property type="component" value="Unassembled WGS sequence"/>
</dbReference>
<comment type="similarity">
    <text evidence="2">Belongs to the metallo-dependent hydrolases superfamily. Hydantoinase/dihydropyrimidinase family.</text>
</comment>
<evidence type="ECO:0000256" key="1">
    <source>
        <dbReference type="ARBA" id="ARBA00001947"/>
    </source>
</evidence>
<evidence type="ECO:0000313" key="7">
    <source>
        <dbReference type="Proteomes" id="UP001165653"/>
    </source>
</evidence>
<evidence type="ECO:0000256" key="4">
    <source>
        <dbReference type="ARBA" id="ARBA00022801"/>
    </source>
</evidence>
<dbReference type="InterPro" id="IPR011059">
    <property type="entry name" value="Metal-dep_hydrolase_composite"/>
</dbReference>
<dbReference type="PANTHER" id="PTHR11647:SF1">
    <property type="entry name" value="COLLAPSIN RESPONSE MEDIATOR PROTEIN"/>
    <property type="match status" value="1"/>
</dbReference>
<dbReference type="InterPro" id="IPR050378">
    <property type="entry name" value="Metallo-dep_Hydrolases_sf"/>
</dbReference>
<protein>
    <submittedName>
        <fullName evidence="6">Dihydropyrimidinase</fullName>
        <ecNumber evidence="6">3.5.2.2</ecNumber>
    </submittedName>
</protein>
<dbReference type="CDD" id="cd01314">
    <property type="entry name" value="D-HYD"/>
    <property type="match status" value="1"/>
</dbReference>
<gene>
    <name evidence="6" type="primary">hydA</name>
    <name evidence="6" type="ORF">OJ996_19490</name>
</gene>
<evidence type="ECO:0000256" key="2">
    <source>
        <dbReference type="ARBA" id="ARBA00008829"/>
    </source>
</evidence>
<evidence type="ECO:0000256" key="3">
    <source>
        <dbReference type="ARBA" id="ARBA00022723"/>
    </source>
</evidence>
<sequence length="477" mass="51881">MTLLIRNGDIITSCERRTADILCENGQITAIGSNLQAPEGAEVIDASGKYVFPGFIDPHVHIYLPFMGTFSKDDWETGSKAALMGGTTTLIEMCCPSRSEDPLEAIRLWKSKAAGLASCDYTFHAGVTRFDETTTAALKTVVEEEQISSFKVFLAYKGAFGIEDTELYQILALAKDLGVVVTAHCENADLVSETQKRLVAEGKTGPEWHEPSRPITVEAEGCHHLMTFAEMTGAEVYVVHTSCQPAVEAITAARERGVKASIETVAPYLTLDSSYAEQPDFEGAKYVMSPPIRTKEQQDYLWQALADGVIDTVATDHAPFDYATQKHMGHPEAGKAVDASFDPTGQPANFTLIPNGIPSVEERVKLLYTHGVATGRIDLHTFVRVASTRAAEIFGLYPRKGEIAPGSDADLVIWDPGWSGIITAASHSMATDYSAFEGWPIQGRPETVTVRGKLMVKDGQWCGEKGWGGFLPRKPKA</sequence>
<keyword evidence="3" id="KW-0479">Metal-binding</keyword>
<dbReference type="GO" id="GO:0004157">
    <property type="term" value="F:dihydropyrimidinase activity"/>
    <property type="evidence" value="ECO:0007669"/>
    <property type="project" value="UniProtKB-EC"/>
</dbReference>
<dbReference type="SUPFAM" id="SSF51338">
    <property type="entry name" value="Composite domain of metallo-dependent hydrolases"/>
    <property type="match status" value="1"/>
</dbReference>
<dbReference type="SUPFAM" id="SSF51556">
    <property type="entry name" value="Metallo-dependent hydrolases"/>
    <property type="match status" value="1"/>
</dbReference>
<keyword evidence="7" id="KW-1185">Reference proteome</keyword>
<dbReference type="PANTHER" id="PTHR11647">
    <property type="entry name" value="HYDRANTOINASE/DIHYDROPYRIMIDINASE FAMILY MEMBER"/>
    <property type="match status" value="1"/>
</dbReference>
<evidence type="ECO:0000313" key="6">
    <source>
        <dbReference type="EMBL" id="MCW1915779.1"/>
    </source>
</evidence>
<keyword evidence="4 6" id="KW-0378">Hydrolase</keyword>
<name>A0ABT3G8I5_9BACT</name>
<dbReference type="InterPro" id="IPR006680">
    <property type="entry name" value="Amidohydro-rel"/>
</dbReference>
<feature type="domain" description="Amidohydrolase-related" evidence="5">
    <location>
        <begin position="50"/>
        <end position="454"/>
    </location>
</feature>
<dbReference type="RefSeq" id="WP_264515336.1">
    <property type="nucleotide sequence ID" value="NZ_JAPDDR010000010.1"/>
</dbReference>
<dbReference type="NCBIfam" id="TIGR02033">
    <property type="entry name" value="D-hydantoinase"/>
    <property type="match status" value="1"/>
</dbReference>
<comment type="cofactor">
    <cofactor evidence="1">
        <name>Zn(2+)</name>
        <dbReference type="ChEBI" id="CHEBI:29105"/>
    </cofactor>
</comment>
<dbReference type="InterPro" id="IPR011778">
    <property type="entry name" value="Hydantoinase/dihydroPyrase"/>
</dbReference>
<dbReference type="Pfam" id="PF01979">
    <property type="entry name" value="Amidohydro_1"/>
    <property type="match status" value="1"/>
</dbReference>
<dbReference type="EC" id="3.5.2.2" evidence="6"/>
<accession>A0ABT3G8I5</accession>
<dbReference type="InterPro" id="IPR032466">
    <property type="entry name" value="Metal_Hydrolase"/>
</dbReference>
<evidence type="ECO:0000259" key="5">
    <source>
        <dbReference type="Pfam" id="PF01979"/>
    </source>
</evidence>
<comment type="caution">
    <text evidence="6">The sequence shown here is derived from an EMBL/GenBank/DDBJ whole genome shotgun (WGS) entry which is preliminary data.</text>
</comment>
<dbReference type="Gene3D" id="3.20.20.140">
    <property type="entry name" value="Metal-dependent hydrolases"/>
    <property type="match status" value="1"/>
</dbReference>
<proteinExistence type="inferred from homology"/>
<reference evidence="6" key="1">
    <citation type="submission" date="2022-10" db="EMBL/GenBank/DDBJ databases">
        <title>Luteolibacter sp. GHJ8, whole genome shotgun sequencing project.</title>
        <authorList>
            <person name="Zhao G."/>
            <person name="Shen L."/>
        </authorList>
    </citation>
    <scope>NUCLEOTIDE SEQUENCE</scope>
    <source>
        <strain evidence="6">GHJ8</strain>
    </source>
</reference>
<dbReference type="EMBL" id="JAPDDR010000010">
    <property type="protein sequence ID" value="MCW1915779.1"/>
    <property type="molecule type" value="Genomic_DNA"/>
</dbReference>